<protein>
    <submittedName>
        <fullName evidence="1">Uncharacterized protein</fullName>
    </submittedName>
</protein>
<sequence length="132" mass="15467">KIVRYMAQSIIETNGKKYHLFARPNSRAKNKVWWYWFWGYELQTKNGKEDLAMVRKRESTGKKIKTEAIEYLKKLAGGTGDTLQEYAEARQFFIRGKCPYIRHKDLKNGISDTTISEHIYDLHRRVLPALGG</sequence>
<reference evidence="1" key="1">
    <citation type="journal article" date="2014" name="Front. Microbiol.">
        <title>High frequency of phylogenetically diverse reductive dehalogenase-homologous genes in deep subseafloor sedimentary metagenomes.</title>
        <authorList>
            <person name="Kawai M."/>
            <person name="Futagami T."/>
            <person name="Toyoda A."/>
            <person name="Takaki Y."/>
            <person name="Nishi S."/>
            <person name="Hori S."/>
            <person name="Arai W."/>
            <person name="Tsubouchi T."/>
            <person name="Morono Y."/>
            <person name="Uchiyama I."/>
            <person name="Ito T."/>
            <person name="Fujiyama A."/>
            <person name="Inagaki F."/>
            <person name="Takami H."/>
        </authorList>
    </citation>
    <scope>NUCLEOTIDE SEQUENCE</scope>
    <source>
        <strain evidence="1">Expedition CK06-06</strain>
    </source>
</reference>
<proteinExistence type="predicted"/>
<evidence type="ECO:0000313" key="1">
    <source>
        <dbReference type="EMBL" id="GAH17391.1"/>
    </source>
</evidence>
<gene>
    <name evidence="1" type="ORF">S01H4_57024</name>
</gene>
<accession>X1D9D6</accession>
<organism evidence="1">
    <name type="scientific">marine sediment metagenome</name>
    <dbReference type="NCBI Taxonomy" id="412755"/>
    <lineage>
        <taxon>unclassified sequences</taxon>
        <taxon>metagenomes</taxon>
        <taxon>ecological metagenomes</taxon>
    </lineage>
</organism>
<comment type="caution">
    <text evidence="1">The sequence shown here is derived from an EMBL/GenBank/DDBJ whole genome shotgun (WGS) entry which is preliminary data.</text>
</comment>
<dbReference type="EMBL" id="BART01033120">
    <property type="protein sequence ID" value="GAH17391.1"/>
    <property type="molecule type" value="Genomic_DNA"/>
</dbReference>
<feature type="non-terminal residue" evidence="1">
    <location>
        <position position="1"/>
    </location>
</feature>
<name>X1D9D6_9ZZZZ</name>
<dbReference type="AlphaFoldDB" id="X1D9D6"/>